<dbReference type="GO" id="GO:0005737">
    <property type="term" value="C:cytoplasm"/>
    <property type="evidence" value="ECO:0007669"/>
    <property type="project" value="InterPro"/>
</dbReference>
<dbReference type="Pfam" id="PF00583">
    <property type="entry name" value="Acetyltransf_1"/>
    <property type="match status" value="1"/>
</dbReference>
<dbReference type="Proteomes" id="UP000256970">
    <property type="component" value="Unassembled WGS sequence"/>
</dbReference>
<reference evidence="9 10" key="1">
    <citation type="submission" date="2016-10" db="EMBL/GenBank/DDBJ databases">
        <authorList>
            <person name="Cai Z."/>
        </authorList>
    </citation>
    <scope>NUCLEOTIDE SEQUENCE [LARGE SCALE GENOMIC DNA]</scope>
</reference>
<evidence type="ECO:0000256" key="2">
    <source>
        <dbReference type="ARBA" id="ARBA00009145"/>
    </source>
</evidence>
<dbReference type="Gene3D" id="3.40.1160.10">
    <property type="entry name" value="Acetylglutamate kinase-like"/>
    <property type="match status" value="1"/>
</dbReference>
<dbReference type="Pfam" id="PF00696">
    <property type="entry name" value="AA_kinase"/>
    <property type="match status" value="1"/>
</dbReference>
<evidence type="ECO:0000259" key="8">
    <source>
        <dbReference type="PROSITE" id="PS51186"/>
    </source>
</evidence>
<keyword evidence="5" id="KW-0012">Acyltransferase</keyword>
<comment type="catalytic activity">
    <reaction evidence="6">
        <text>L-glutamate + acetyl-CoA = N-acetyl-L-glutamate + CoA + H(+)</text>
        <dbReference type="Rhea" id="RHEA:24292"/>
        <dbReference type="ChEBI" id="CHEBI:15378"/>
        <dbReference type="ChEBI" id="CHEBI:29985"/>
        <dbReference type="ChEBI" id="CHEBI:44337"/>
        <dbReference type="ChEBI" id="CHEBI:57287"/>
        <dbReference type="ChEBI" id="CHEBI:57288"/>
        <dbReference type="EC" id="2.3.1.1"/>
    </reaction>
</comment>
<dbReference type="GO" id="GO:0004042">
    <property type="term" value="F:L-glutamate N-acetyltransferase activity"/>
    <property type="evidence" value="ECO:0007669"/>
    <property type="project" value="InterPro"/>
</dbReference>
<feature type="compositionally biased region" description="Low complexity" evidence="7">
    <location>
        <begin position="241"/>
        <end position="270"/>
    </location>
</feature>
<evidence type="ECO:0000256" key="7">
    <source>
        <dbReference type="SAM" id="MobiDB-lite"/>
    </source>
</evidence>
<keyword evidence="10" id="KW-1185">Reference proteome</keyword>
<dbReference type="PANTHER" id="PTHR30602">
    <property type="entry name" value="AMINO-ACID ACETYLTRANSFERASE"/>
    <property type="match status" value="1"/>
</dbReference>
<keyword evidence="4" id="KW-0808">Transferase</keyword>
<name>A0A383WBL7_TETOB</name>
<evidence type="ECO:0000313" key="9">
    <source>
        <dbReference type="EMBL" id="SZX74414.1"/>
    </source>
</evidence>
<dbReference type="EC" id="2.3.1.1" evidence="3"/>
<dbReference type="UniPathway" id="UPA00068">
    <property type="reaction ID" value="UER00106"/>
</dbReference>
<accession>A0A383WBL7</accession>
<dbReference type="STRING" id="3088.A0A383WBL7"/>
<dbReference type="CDD" id="cd04301">
    <property type="entry name" value="NAT_SF"/>
    <property type="match status" value="1"/>
</dbReference>
<dbReference type="HAMAP" id="MF_01105">
    <property type="entry name" value="N_acetyl_glu_synth"/>
    <property type="match status" value="1"/>
</dbReference>
<proteinExistence type="inferred from homology"/>
<dbReference type="PROSITE" id="PS51186">
    <property type="entry name" value="GNAT"/>
    <property type="match status" value="1"/>
</dbReference>
<evidence type="ECO:0000256" key="6">
    <source>
        <dbReference type="ARBA" id="ARBA00048372"/>
    </source>
</evidence>
<evidence type="ECO:0000256" key="1">
    <source>
        <dbReference type="ARBA" id="ARBA00004925"/>
    </source>
</evidence>
<dbReference type="Gene3D" id="3.40.630.30">
    <property type="match status" value="1"/>
</dbReference>
<evidence type="ECO:0000256" key="4">
    <source>
        <dbReference type="ARBA" id="ARBA00022679"/>
    </source>
</evidence>
<dbReference type="GO" id="GO:0006526">
    <property type="term" value="P:L-arginine biosynthetic process"/>
    <property type="evidence" value="ECO:0007669"/>
    <property type="project" value="UniProtKB-UniPathway"/>
</dbReference>
<dbReference type="AlphaFoldDB" id="A0A383WBL7"/>
<evidence type="ECO:0000256" key="3">
    <source>
        <dbReference type="ARBA" id="ARBA00012697"/>
    </source>
</evidence>
<gene>
    <name evidence="9" type="ORF">BQ4739_LOCUS14685</name>
</gene>
<feature type="region of interest" description="Disordered" evidence="7">
    <location>
        <begin position="234"/>
        <end position="270"/>
    </location>
</feature>
<dbReference type="PANTHER" id="PTHR30602:SF12">
    <property type="entry name" value="AMINO-ACID ACETYLTRANSFERASE NAGS1, CHLOROPLASTIC-RELATED"/>
    <property type="match status" value="1"/>
</dbReference>
<evidence type="ECO:0000256" key="5">
    <source>
        <dbReference type="ARBA" id="ARBA00023315"/>
    </source>
</evidence>
<dbReference type="InterPro" id="IPR016181">
    <property type="entry name" value="Acyl_CoA_acyltransferase"/>
</dbReference>
<organism evidence="9 10">
    <name type="scientific">Tetradesmus obliquus</name>
    <name type="common">Green alga</name>
    <name type="synonym">Acutodesmus obliquus</name>
    <dbReference type="NCBI Taxonomy" id="3088"/>
    <lineage>
        <taxon>Eukaryota</taxon>
        <taxon>Viridiplantae</taxon>
        <taxon>Chlorophyta</taxon>
        <taxon>core chlorophytes</taxon>
        <taxon>Chlorophyceae</taxon>
        <taxon>CS clade</taxon>
        <taxon>Sphaeropleales</taxon>
        <taxon>Scenedesmaceae</taxon>
        <taxon>Tetradesmus</taxon>
    </lineage>
</organism>
<sequence length="506" mass="54761">MQQELLQTLVSDIALLHGLGIRLVVVLGAAPQIDAALEELGSSSMFVGGYRVTDAAALEAAVQAAGRSRTAVEQFLSRGPSVPVFRRHAKGETEMHFGPALNVVSGNYVAAKRRGIINGVDFGYSGEVRFVAVDAIRRQLDNENIVLLSNLGFTAGGEVLNCNTYDVGLHASIELNADKLICLHLSDVTEMRLPAWLPLSRARDMLLQRLMGHVSTASIDVDEADKLRRQLLQDAQPPPANGNSSSSSSSSSSTSSSSSSSSNGSSSGSGSRDCLLNLDLWTDTGFPTAVAVAVVACVKGVKRAHLIDARMDGGMLLELYSRDGVGTMISTDFYEGIRKARTTDMEAIQALLDPLERTGVLVKRSTEELRLQLPNFTVIERETKVMGCALLLPLGVSPDGQRVAEIGAFCVDVVFRGTGRGDSLLDYVEQDARLKGMDRLVLLTTRTADWFMQRDFRLAGPAWCSELLPAARRERVNPARNSQLYVKELAPLNDKNRQKPGTRIGF</sequence>
<dbReference type="InterPro" id="IPR001048">
    <property type="entry name" value="Asp/Glu/Uridylate_kinase"/>
</dbReference>
<dbReference type="SUPFAM" id="SSF55729">
    <property type="entry name" value="Acyl-CoA N-acyltransferases (Nat)"/>
    <property type="match status" value="1"/>
</dbReference>
<dbReference type="EMBL" id="FNXT01001214">
    <property type="protein sequence ID" value="SZX74414.1"/>
    <property type="molecule type" value="Genomic_DNA"/>
</dbReference>
<feature type="domain" description="N-acetyltransferase" evidence="8">
    <location>
        <begin position="335"/>
        <end position="506"/>
    </location>
</feature>
<dbReference type="InterPro" id="IPR000182">
    <property type="entry name" value="GNAT_dom"/>
</dbReference>
<dbReference type="InterPro" id="IPR036393">
    <property type="entry name" value="AceGlu_kinase-like_sf"/>
</dbReference>
<protein>
    <recommendedName>
        <fullName evidence="3">amino-acid N-acetyltransferase</fullName>
        <ecNumber evidence="3">2.3.1.1</ecNumber>
    </recommendedName>
</protein>
<comment type="pathway">
    <text evidence="1">Amino-acid biosynthesis; L-arginine biosynthesis; N(2)-acetyl-L-ornithine from L-glutamate: step 1/4.</text>
</comment>
<dbReference type="SUPFAM" id="SSF53633">
    <property type="entry name" value="Carbamate kinase-like"/>
    <property type="match status" value="2"/>
</dbReference>
<comment type="similarity">
    <text evidence="2">Belongs to the acetyltransferase family. ArgA subfamily.</text>
</comment>
<dbReference type="PIRSF" id="PIRSF000423">
    <property type="entry name" value="ArgA"/>
    <property type="match status" value="1"/>
</dbReference>
<evidence type="ECO:0000313" key="10">
    <source>
        <dbReference type="Proteomes" id="UP000256970"/>
    </source>
</evidence>
<dbReference type="InterPro" id="IPR010167">
    <property type="entry name" value="NH2A_AcTrfase"/>
</dbReference>